<dbReference type="InterPro" id="IPR002347">
    <property type="entry name" value="SDR_fam"/>
</dbReference>
<comment type="caution">
    <text evidence="2">The sequence shown here is derived from an EMBL/GenBank/DDBJ whole genome shotgun (WGS) entry which is preliminary data.</text>
</comment>
<name>A0A9P6CCE3_9AGAR</name>
<dbReference type="EMBL" id="MU150297">
    <property type="protein sequence ID" value="KAF9460537.1"/>
    <property type="molecule type" value="Genomic_DNA"/>
</dbReference>
<sequence>MARLTLINFVREQWSTIPPLATANLAGKTVVVVGANTGLGFEASKHFARMNPKRLIMACRNPNKGEAAVGRLKRETGFEAVELWIIDLANFSSVSEFSREFDDDGGRLDILVQNAGIQTTDHQETSDGWEITIQVNNLSLPLLALLLLPRMVETGREHGAIPRLVVVASEVHYWANLEKAVLEGGDILRTLSSKEYCTPEIMARRYFDSKLLNIFFMRALNDRLPKSPGSVIVNGVNPGYCYTNLGQNLSGVRALLDWFMERLLSHTAEEGSRQLVWASVGGAGTEDELRGAYISRSEIREVSDFVLTEDGMTAQNNIWDEVINALVRLDSRVQKRVENYLVT</sequence>
<gene>
    <name evidence="2" type="ORF">BDZ94DRAFT_1311423</name>
</gene>
<protein>
    <submittedName>
        <fullName evidence="2">Short-chain dehydrogenase</fullName>
    </submittedName>
</protein>
<dbReference type="PANTHER" id="PTHR43157:SF31">
    <property type="entry name" value="PHOSPHATIDYLINOSITOL-GLYCAN BIOSYNTHESIS CLASS F PROTEIN"/>
    <property type="match status" value="1"/>
</dbReference>
<dbReference type="InterPro" id="IPR036291">
    <property type="entry name" value="NAD(P)-bd_dom_sf"/>
</dbReference>
<evidence type="ECO:0000313" key="3">
    <source>
        <dbReference type="Proteomes" id="UP000807353"/>
    </source>
</evidence>
<dbReference type="Pfam" id="PF00106">
    <property type="entry name" value="adh_short"/>
    <property type="match status" value="1"/>
</dbReference>
<keyword evidence="3" id="KW-1185">Reference proteome</keyword>
<evidence type="ECO:0000313" key="2">
    <source>
        <dbReference type="EMBL" id="KAF9460537.1"/>
    </source>
</evidence>
<evidence type="ECO:0000256" key="1">
    <source>
        <dbReference type="ARBA" id="ARBA00023002"/>
    </source>
</evidence>
<reference evidence="2" key="1">
    <citation type="submission" date="2020-11" db="EMBL/GenBank/DDBJ databases">
        <authorList>
            <consortium name="DOE Joint Genome Institute"/>
            <person name="Ahrendt S."/>
            <person name="Riley R."/>
            <person name="Andreopoulos W."/>
            <person name="Labutti K."/>
            <person name="Pangilinan J."/>
            <person name="Ruiz-Duenas F.J."/>
            <person name="Barrasa J.M."/>
            <person name="Sanchez-Garcia M."/>
            <person name="Camarero S."/>
            <person name="Miyauchi S."/>
            <person name="Serrano A."/>
            <person name="Linde D."/>
            <person name="Babiker R."/>
            <person name="Drula E."/>
            <person name="Ayuso-Fernandez I."/>
            <person name="Pacheco R."/>
            <person name="Padilla G."/>
            <person name="Ferreira P."/>
            <person name="Barriuso J."/>
            <person name="Kellner H."/>
            <person name="Castanera R."/>
            <person name="Alfaro M."/>
            <person name="Ramirez L."/>
            <person name="Pisabarro A.G."/>
            <person name="Kuo A."/>
            <person name="Tritt A."/>
            <person name="Lipzen A."/>
            <person name="He G."/>
            <person name="Yan M."/>
            <person name="Ng V."/>
            <person name="Cullen D."/>
            <person name="Martin F."/>
            <person name="Rosso M.-N."/>
            <person name="Henrissat B."/>
            <person name="Hibbett D."/>
            <person name="Martinez A.T."/>
            <person name="Grigoriev I.V."/>
        </authorList>
    </citation>
    <scope>NUCLEOTIDE SEQUENCE</scope>
    <source>
        <strain evidence="2">CBS 247.69</strain>
    </source>
</reference>
<organism evidence="2 3">
    <name type="scientific">Collybia nuda</name>
    <dbReference type="NCBI Taxonomy" id="64659"/>
    <lineage>
        <taxon>Eukaryota</taxon>
        <taxon>Fungi</taxon>
        <taxon>Dikarya</taxon>
        <taxon>Basidiomycota</taxon>
        <taxon>Agaricomycotina</taxon>
        <taxon>Agaricomycetes</taxon>
        <taxon>Agaricomycetidae</taxon>
        <taxon>Agaricales</taxon>
        <taxon>Tricholomatineae</taxon>
        <taxon>Clitocybaceae</taxon>
        <taxon>Collybia</taxon>
    </lineage>
</organism>
<dbReference type="SUPFAM" id="SSF51735">
    <property type="entry name" value="NAD(P)-binding Rossmann-fold domains"/>
    <property type="match status" value="1"/>
</dbReference>
<dbReference type="GO" id="GO:0016491">
    <property type="term" value="F:oxidoreductase activity"/>
    <property type="evidence" value="ECO:0007669"/>
    <property type="project" value="UniProtKB-KW"/>
</dbReference>
<accession>A0A9P6CCE3</accession>
<dbReference type="OrthoDB" id="542013at2759"/>
<dbReference type="Proteomes" id="UP000807353">
    <property type="component" value="Unassembled WGS sequence"/>
</dbReference>
<dbReference type="PANTHER" id="PTHR43157">
    <property type="entry name" value="PHOSPHATIDYLINOSITOL-GLYCAN BIOSYNTHESIS CLASS F PROTEIN-RELATED"/>
    <property type="match status" value="1"/>
</dbReference>
<dbReference type="PRINTS" id="PR00081">
    <property type="entry name" value="GDHRDH"/>
</dbReference>
<keyword evidence="1" id="KW-0560">Oxidoreductase</keyword>
<dbReference type="AlphaFoldDB" id="A0A9P6CCE3"/>
<dbReference type="Gene3D" id="3.40.50.720">
    <property type="entry name" value="NAD(P)-binding Rossmann-like Domain"/>
    <property type="match status" value="1"/>
</dbReference>
<proteinExistence type="predicted"/>